<dbReference type="InterPro" id="IPR027417">
    <property type="entry name" value="P-loop_NTPase"/>
</dbReference>
<dbReference type="AlphaFoldDB" id="A0A382WGT7"/>
<evidence type="ECO:0000256" key="2">
    <source>
        <dbReference type="ARBA" id="ARBA00022840"/>
    </source>
</evidence>
<dbReference type="EMBL" id="UINC01159624">
    <property type="protein sequence ID" value="SVD57824.1"/>
    <property type="molecule type" value="Genomic_DNA"/>
</dbReference>
<organism evidence="4">
    <name type="scientific">marine metagenome</name>
    <dbReference type="NCBI Taxonomy" id="408172"/>
    <lineage>
        <taxon>unclassified sequences</taxon>
        <taxon>metagenomes</taxon>
        <taxon>ecological metagenomes</taxon>
    </lineage>
</organism>
<protein>
    <recommendedName>
        <fullName evidence="3">Clp ATPase C-terminal domain-containing protein</fullName>
    </recommendedName>
</protein>
<reference evidence="4" key="1">
    <citation type="submission" date="2018-05" db="EMBL/GenBank/DDBJ databases">
        <authorList>
            <person name="Lanie J.A."/>
            <person name="Ng W.-L."/>
            <person name="Kazmierczak K.M."/>
            <person name="Andrzejewski T.M."/>
            <person name="Davidsen T.M."/>
            <person name="Wayne K.J."/>
            <person name="Tettelin H."/>
            <person name="Glass J.I."/>
            <person name="Rusch D."/>
            <person name="Podicherti R."/>
            <person name="Tsui H.-C.T."/>
            <person name="Winkler M.E."/>
        </authorList>
    </citation>
    <scope>NUCLEOTIDE SEQUENCE</scope>
</reference>
<evidence type="ECO:0000256" key="1">
    <source>
        <dbReference type="ARBA" id="ARBA00022741"/>
    </source>
</evidence>
<dbReference type="InterPro" id="IPR050130">
    <property type="entry name" value="ClpA_ClpB"/>
</dbReference>
<accession>A0A382WGT7</accession>
<proteinExistence type="predicted"/>
<keyword evidence="2" id="KW-0067">ATP-binding</keyword>
<dbReference type="PANTHER" id="PTHR11638:SF18">
    <property type="entry name" value="HEAT SHOCK PROTEIN 104"/>
    <property type="match status" value="1"/>
</dbReference>
<name>A0A382WGT7_9ZZZZ</name>
<evidence type="ECO:0000259" key="3">
    <source>
        <dbReference type="SMART" id="SM01086"/>
    </source>
</evidence>
<dbReference type="Pfam" id="PF10431">
    <property type="entry name" value="ClpB_D2-small"/>
    <property type="match status" value="1"/>
</dbReference>
<dbReference type="Gene3D" id="1.10.8.60">
    <property type="match status" value="1"/>
</dbReference>
<dbReference type="SMART" id="SM01086">
    <property type="entry name" value="ClpB_D2-small"/>
    <property type="match status" value="1"/>
</dbReference>
<dbReference type="GO" id="GO:0005524">
    <property type="term" value="F:ATP binding"/>
    <property type="evidence" value="ECO:0007669"/>
    <property type="project" value="UniProtKB-KW"/>
</dbReference>
<dbReference type="GO" id="GO:0034605">
    <property type="term" value="P:cellular response to heat"/>
    <property type="evidence" value="ECO:0007669"/>
    <property type="project" value="TreeGrafter"/>
</dbReference>
<keyword evidence="1" id="KW-0547">Nucleotide-binding</keyword>
<dbReference type="GO" id="GO:0005737">
    <property type="term" value="C:cytoplasm"/>
    <property type="evidence" value="ECO:0007669"/>
    <property type="project" value="TreeGrafter"/>
</dbReference>
<sequence>DGVVKFNSLTRNDMKRIVIKFLGELETYVEGRHITINWGPELIAMLEDKGYDPKMGARPLARLINETVKLPLAKYLLDNKDEGTLNLDWKHEELTIIAPVVEASPVNLAPAPNGT</sequence>
<dbReference type="InterPro" id="IPR019489">
    <property type="entry name" value="Clp_ATPase_C"/>
</dbReference>
<dbReference type="SUPFAM" id="SSF52540">
    <property type="entry name" value="P-loop containing nucleoside triphosphate hydrolases"/>
    <property type="match status" value="1"/>
</dbReference>
<feature type="domain" description="Clp ATPase C-terminal" evidence="3">
    <location>
        <begin position="9"/>
        <end position="96"/>
    </location>
</feature>
<dbReference type="GO" id="GO:0016887">
    <property type="term" value="F:ATP hydrolysis activity"/>
    <property type="evidence" value="ECO:0007669"/>
    <property type="project" value="TreeGrafter"/>
</dbReference>
<feature type="non-terminal residue" evidence="4">
    <location>
        <position position="1"/>
    </location>
</feature>
<dbReference type="PANTHER" id="PTHR11638">
    <property type="entry name" value="ATP-DEPENDENT CLP PROTEASE"/>
    <property type="match status" value="1"/>
</dbReference>
<evidence type="ECO:0000313" key="4">
    <source>
        <dbReference type="EMBL" id="SVD57824.1"/>
    </source>
</evidence>
<gene>
    <name evidence="4" type="ORF">METZ01_LOCUS410678</name>
</gene>